<dbReference type="Gene3D" id="3.40.50.1820">
    <property type="entry name" value="alpha/beta hydrolase"/>
    <property type="match status" value="1"/>
</dbReference>
<dbReference type="InterPro" id="IPR000801">
    <property type="entry name" value="Esterase-like"/>
</dbReference>
<dbReference type="PANTHER" id="PTHR48098">
    <property type="entry name" value="ENTEROCHELIN ESTERASE-RELATED"/>
    <property type="match status" value="1"/>
</dbReference>
<dbReference type="InterPro" id="IPR029058">
    <property type="entry name" value="AB_hydrolase_fold"/>
</dbReference>
<dbReference type="STRING" id="191770.SAMN04488013_12527"/>
<dbReference type="RefSeq" id="WP_138470723.1">
    <property type="nucleotide sequence ID" value="NZ_JABUYJ010000013.1"/>
</dbReference>
<protein>
    <submittedName>
        <fullName evidence="1">Acetylesterase</fullName>
    </submittedName>
</protein>
<dbReference type="SUPFAM" id="SSF53474">
    <property type="entry name" value="alpha/beta-Hydrolases"/>
    <property type="match status" value="1"/>
</dbReference>
<dbReference type="Proteomes" id="UP000307201">
    <property type="component" value="Unassembled WGS sequence"/>
</dbReference>
<evidence type="ECO:0000313" key="1">
    <source>
        <dbReference type="EMBL" id="TLQ09193.1"/>
    </source>
</evidence>
<proteinExistence type="predicted"/>
<organism evidence="1 2">
    <name type="scientific">Marinilactibacillus psychrotolerans</name>
    <dbReference type="NCBI Taxonomy" id="191770"/>
    <lineage>
        <taxon>Bacteria</taxon>
        <taxon>Bacillati</taxon>
        <taxon>Bacillota</taxon>
        <taxon>Bacilli</taxon>
        <taxon>Lactobacillales</taxon>
        <taxon>Carnobacteriaceae</taxon>
        <taxon>Marinilactibacillus</taxon>
    </lineage>
</organism>
<name>A0A5R9C7M2_9LACT</name>
<gene>
    <name evidence="1" type="ORF">FEZ48_01760</name>
</gene>
<comment type="caution">
    <text evidence="1">The sequence shown here is derived from an EMBL/GenBank/DDBJ whole genome shotgun (WGS) entry which is preliminary data.</text>
</comment>
<accession>A0A5R9C7M2</accession>
<dbReference type="AlphaFoldDB" id="A0A5R9C7M2"/>
<dbReference type="PANTHER" id="PTHR48098:SF1">
    <property type="entry name" value="DIACYLGLYCEROL ACYLTRANSFERASE_MYCOLYLTRANSFERASE AG85A"/>
    <property type="match status" value="1"/>
</dbReference>
<dbReference type="Pfam" id="PF00756">
    <property type="entry name" value="Esterase"/>
    <property type="match status" value="1"/>
</dbReference>
<dbReference type="InterPro" id="IPR050583">
    <property type="entry name" value="Mycobacterial_A85_antigen"/>
</dbReference>
<dbReference type="OrthoDB" id="9803578at2"/>
<dbReference type="GO" id="GO:0016747">
    <property type="term" value="F:acyltransferase activity, transferring groups other than amino-acyl groups"/>
    <property type="evidence" value="ECO:0007669"/>
    <property type="project" value="TreeGrafter"/>
</dbReference>
<evidence type="ECO:0000313" key="2">
    <source>
        <dbReference type="Proteomes" id="UP000307201"/>
    </source>
</evidence>
<reference evidence="1 2" key="1">
    <citation type="submission" date="2019-05" db="EMBL/GenBank/DDBJ databases">
        <title>The metagenome of a microbial culture collection derived from dairy environment covers the genomic content of the human microbiome.</title>
        <authorList>
            <person name="Roder T."/>
            <person name="Wuthrich D."/>
            <person name="Sattari Z."/>
            <person name="Von Ah U."/>
            <person name="Bar C."/>
            <person name="Ronchi F."/>
            <person name="Macpherson A.J."/>
            <person name="Ganal-Vonarburg S.C."/>
            <person name="Bruggmann R."/>
            <person name="Vergeres G."/>
        </authorList>
    </citation>
    <scope>NUCLEOTIDE SEQUENCE [LARGE SCALE GENOMIC DNA]</scope>
    <source>
        <strain evidence="1 2">FAM 24235</strain>
    </source>
</reference>
<sequence>MATFTGTMQSKELMRKVSFSAIIPSSTKSIYDPRIDEYKNEGPFRTLYLLHGWDGNHEDWIQNTRIVELATKHSIAVIMPSGENSFYVDHNNGDFYGRFIGQELVNETRHLFNLSTKREDTWIAGLSMGGYGALRNGLIYNETFSKITAFSSRILTKKDVIHDLSKEDRMNRHLQYITGSKSYQDLNPDMDIYELVLRSNIPELFIACGTEDFIYEDSLLFHQFLKDKQINHLYKASTGEHKWDFWDQYIEKAIEWMVL</sequence>
<dbReference type="EMBL" id="VBTE01000003">
    <property type="protein sequence ID" value="TLQ09193.1"/>
    <property type="molecule type" value="Genomic_DNA"/>
</dbReference>